<dbReference type="InterPro" id="IPR017871">
    <property type="entry name" value="ABC_transporter-like_CS"/>
</dbReference>
<keyword evidence="3" id="KW-0547">Nucleotide-binding</keyword>
<protein>
    <submittedName>
        <fullName evidence="6">Unannotated protein</fullName>
    </submittedName>
</protein>
<evidence type="ECO:0000256" key="4">
    <source>
        <dbReference type="ARBA" id="ARBA00022840"/>
    </source>
</evidence>
<name>A0A6J7EVP5_9ZZZZ</name>
<keyword evidence="4" id="KW-0067">ATP-binding</keyword>
<evidence type="ECO:0000256" key="3">
    <source>
        <dbReference type="ARBA" id="ARBA00022741"/>
    </source>
</evidence>
<dbReference type="PROSITE" id="PS00211">
    <property type="entry name" value="ABC_TRANSPORTER_1"/>
    <property type="match status" value="1"/>
</dbReference>
<dbReference type="PANTHER" id="PTHR43790:SF9">
    <property type="entry name" value="GALACTOFURANOSE TRANSPORTER ATP-BINDING PROTEIN YTFR"/>
    <property type="match status" value="1"/>
</dbReference>
<dbReference type="InterPro" id="IPR003593">
    <property type="entry name" value="AAA+_ATPase"/>
</dbReference>
<dbReference type="PANTHER" id="PTHR43790">
    <property type="entry name" value="CARBOHYDRATE TRANSPORT ATP-BINDING PROTEIN MG119-RELATED"/>
    <property type="match status" value="1"/>
</dbReference>
<feature type="domain" description="ABC transporter" evidence="5">
    <location>
        <begin position="274"/>
        <end position="516"/>
    </location>
</feature>
<reference evidence="6" key="1">
    <citation type="submission" date="2020-05" db="EMBL/GenBank/DDBJ databases">
        <authorList>
            <person name="Chiriac C."/>
            <person name="Salcher M."/>
            <person name="Ghai R."/>
            <person name="Kavagutti S V."/>
        </authorList>
    </citation>
    <scope>NUCLEOTIDE SEQUENCE</scope>
</reference>
<keyword evidence="2" id="KW-0677">Repeat</keyword>
<evidence type="ECO:0000256" key="1">
    <source>
        <dbReference type="ARBA" id="ARBA00022448"/>
    </source>
</evidence>
<dbReference type="SUPFAM" id="SSF52540">
    <property type="entry name" value="P-loop containing nucleoside triphosphate hydrolases"/>
    <property type="match status" value="2"/>
</dbReference>
<dbReference type="CDD" id="cd03216">
    <property type="entry name" value="ABC_Carb_Monos_I"/>
    <property type="match status" value="1"/>
</dbReference>
<dbReference type="InterPro" id="IPR003439">
    <property type="entry name" value="ABC_transporter-like_ATP-bd"/>
</dbReference>
<dbReference type="InterPro" id="IPR027417">
    <property type="entry name" value="P-loop_NTPase"/>
</dbReference>
<feature type="domain" description="ABC transporter" evidence="5">
    <location>
        <begin position="26"/>
        <end position="261"/>
    </location>
</feature>
<evidence type="ECO:0000313" key="6">
    <source>
        <dbReference type="EMBL" id="CAB4887752.1"/>
    </source>
</evidence>
<evidence type="ECO:0000256" key="2">
    <source>
        <dbReference type="ARBA" id="ARBA00022737"/>
    </source>
</evidence>
<dbReference type="EMBL" id="CAFBMB010000002">
    <property type="protein sequence ID" value="CAB4887752.1"/>
    <property type="molecule type" value="Genomic_DNA"/>
</dbReference>
<dbReference type="GO" id="GO:0016887">
    <property type="term" value="F:ATP hydrolysis activity"/>
    <property type="evidence" value="ECO:0007669"/>
    <property type="project" value="InterPro"/>
</dbReference>
<dbReference type="AlphaFoldDB" id="A0A6J7EVP5"/>
<gene>
    <name evidence="6" type="ORF">UFOPK3516_00073</name>
</gene>
<accession>A0A6J7EVP5</accession>
<organism evidence="6">
    <name type="scientific">freshwater metagenome</name>
    <dbReference type="NCBI Taxonomy" id="449393"/>
    <lineage>
        <taxon>unclassified sequences</taxon>
        <taxon>metagenomes</taxon>
        <taxon>ecological metagenomes</taxon>
    </lineage>
</organism>
<dbReference type="Gene3D" id="3.40.50.300">
    <property type="entry name" value="P-loop containing nucleotide triphosphate hydrolases"/>
    <property type="match status" value="2"/>
</dbReference>
<dbReference type="PROSITE" id="PS50893">
    <property type="entry name" value="ABC_TRANSPORTER_2"/>
    <property type="match status" value="2"/>
</dbReference>
<dbReference type="CDD" id="cd03215">
    <property type="entry name" value="ABC_Carb_Monos_II"/>
    <property type="match status" value="1"/>
</dbReference>
<proteinExistence type="predicted"/>
<sequence>MAEQRHTGAAEQSAAPGLATSAGPLLKVSNLIKHFGPVRAVDGVSFEILPGEVHALVGENGAGKSTVAKILAGAYSATSGSILFDGELFTPSSIRQARDLGVVCAFQELALVPDWTVAENLVLPSRGNGGFVTQRSLNARAAQVMGELELGHIDPQAILGSLALADRQLIEIARAISAKPRLLILDEASSALNPLGVQWLFGRVRDLQVQGVGVIYVSHRLNEIHEIADRGSVLRDGVSVSDFARGSWTDNELVSQMAGRPAGKQFPKPAIVPKGTPEIIGIEGLSSAGLNNIDFRLQAGEILGLGGLAGHGQTELLKALFGDVQARASSWRINGKNVSRLTPLSAVRNGLGYVPEDRKTEGLALEMGVGENLLTPWFRAFSWGGSIRLAQERGWIKNVLSALTVKARGPLQKAGALSGGNQQKLVFGRWLERNRKALILHDPTRGIDVRSKQELYAAMVKLAESGVGIVWFSTEVEELQNMCHRVIVLHKGTIVSELVGKQITVEAIVGAAVGKRGEVSA</sequence>
<dbReference type="Pfam" id="PF00005">
    <property type="entry name" value="ABC_tran"/>
    <property type="match status" value="2"/>
</dbReference>
<dbReference type="SMART" id="SM00382">
    <property type="entry name" value="AAA"/>
    <property type="match status" value="1"/>
</dbReference>
<dbReference type="InterPro" id="IPR050107">
    <property type="entry name" value="ABC_carbohydrate_import_ATPase"/>
</dbReference>
<keyword evidence="1" id="KW-0813">Transport</keyword>
<dbReference type="GO" id="GO:0005524">
    <property type="term" value="F:ATP binding"/>
    <property type="evidence" value="ECO:0007669"/>
    <property type="project" value="UniProtKB-KW"/>
</dbReference>
<evidence type="ECO:0000259" key="5">
    <source>
        <dbReference type="PROSITE" id="PS50893"/>
    </source>
</evidence>